<accession>M1EIE1</accession>
<protein>
    <submittedName>
        <fullName evidence="2">ADP-ribosylation factor-like protein 8A</fullName>
    </submittedName>
</protein>
<feature type="compositionally biased region" description="Polar residues" evidence="1">
    <location>
        <begin position="51"/>
        <end position="61"/>
    </location>
</feature>
<feature type="non-terminal residue" evidence="2">
    <location>
        <position position="1"/>
    </location>
</feature>
<name>M1EIE1_MUSPF</name>
<evidence type="ECO:0000256" key="1">
    <source>
        <dbReference type="SAM" id="MobiDB-lite"/>
    </source>
</evidence>
<dbReference type="AlphaFoldDB" id="M1EIE1"/>
<feature type="compositionally biased region" description="Basic and acidic residues" evidence="1">
    <location>
        <begin position="23"/>
        <end position="32"/>
    </location>
</feature>
<reference evidence="2" key="1">
    <citation type="journal article" date="2013" name="J. Virol.">
        <title>Sequencing, annotation, and characterization of the influenza ferret infectome.</title>
        <authorList>
            <person name="Leon A.J."/>
            <person name="Banner D."/>
            <person name="Xu L."/>
            <person name="Ran L."/>
            <person name="Peng Z."/>
            <person name="Yi K."/>
            <person name="Chen C."/>
            <person name="Xu F."/>
            <person name="Huang J."/>
            <person name="Zhao Z."/>
            <person name="Lin Z."/>
            <person name="Huang S.H."/>
            <person name="Fang Y."/>
            <person name="Kelvin A.A."/>
            <person name="Ross T.M."/>
            <person name="Farooqui A."/>
            <person name="Kelvin D.J."/>
        </authorList>
    </citation>
    <scope>NUCLEOTIDE SEQUENCE</scope>
    <source>
        <tissue evidence="2">Lungs</tissue>
    </source>
</reference>
<feature type="non-terminal residue" evidence="2">
    <location>
        <position position="103"/>
    </location>
</feature>
<dbReference type="EMBL" id="JP005945">
    <property type="protein sequence ID" value="AER94542.1"/>
    <property type="molecule type" value="mRNA"/>
</dbReference>
<feature type="compositionally biased region" description="Gly residues" evidence="1">
    <location>
        <begin position="1"/>
        <end position="10"/>
    </location>
</feature>
<evidence type="ECO:0000313" key="2">
    <source>
        <dbReference type="EMBL" id="AER94542.1"/>
    </source>
</evidence>
<proteinExistence type="evidence at transcript level"/>
<sequence length="103" mass="10494">GARQALGGGRCGKKAREAGLAPDRSRLGRRELASGAGASLGTGDRPHVPFVSTSQSGSSLPCLNVTGRQEPPEAPLSAPSLSRATGHTRVPERSPANRKPAST</sequence>
<organism evidence="2">
    <name type="scientific">Mustela putorius furo</name>
    <name type="common">European domestic ferret</name>
    <name type="synonym">Mustela furo</name>
    <dbReference type="NCBI Taxonomy" id="9669"/>
    <lineage>
        <taxon>Eukaryota</taxon>
        <taxon>Metazoa</taxon>
        <taxon>Chordata</taxon>
        <taxon>Craniata</taxon>
        <taxon>Vertebrata</taxon>
        <taxon>Euteleostomi</taxon>
        <taxon>Mammalia</taxon>
        <taxon>Eutheria</taxon>
        <taxon>Laurasiatheria</taxon>
        <taxon>Carnivora</taxon>
        <taxon>Caniformia</taxon>
        <taxon>Musteloidea</taxon>
        <taxon>Mustelidae</taxon>
        <taxon>Mustelinae</taxon>
        <taxon>Mustela</taxon>
    </lineage>
</organism>
<feature type="region of interest" description="Disordered" evidence="1">
    <location>
        <begin position="1"/>
        <end position="103"/>
    </location>
</feature>